<feature type="non-terminal residue" evidence="2">
    <location>
        <position position="84"/>
    </location>
</feature>
<feature type="non-terminal residue" evidence="2">
    <location>
        <position position="1"/>
    </location>
</feature>
<proteinExistence type="predicted"/>
<evidence type="ECO:0000256" key="1">
    <source>
        <dbReference type="SAM" id="MobiDB-lite"/>
    </source>
</evidence>
<feature type="region of interest" description="Disordered" evidence="1">
    <location>
        <begin position="1"/>
        <end position="84"/>
    </location>
</feature>
<sequence length="84" mass="8629">CCSTTKPARRHCAGTPGSTPPSHGTPAWASSWSRRRGGPTRTGAGGWVIRRNGWPTSTGGRSPSSSTSACGRPGHRPIPGVLHG</sequence>
<name>A0A6J4JBX2_9ACTN</name>
<reference evidence="2" key="1">
    <citation type="submission" date="2020-02" db="EMBL/GenBank/DDBJ databases">
        <authorList>
            <person name="Meier V. D."/>
        </authorList>
    </citation>
    <scope>NUCLEOTIDE SEQUENCE</scope>
    <source>
        <strain evidence="2">AVDCRST_MAG10</strain>
    </source>
</reference>
<dbReference type="AlphaFoldDB" id="A0A6J4JBX2"/>
<dbReference type="EMBL" id="CADCTB010000210">
    <property type="protein sequence ID" value="CAA9274728.1"/>
    <property type="molecule type" value="Genomic_DNA"/>
</dbReference>
<protein>
    <submittedName>
        <fullName evidence="2">Uncharacterized protein</fullName>
    </submittedName>
</protein>
<evidence type="ECO:0000313" key="2">
    <source>
        <dbReference type="EMBL" id="CAA9274728.1"/>
    </source>
</evidence>
<organism evidence="2">
    <name type="scientific">uncultured Acidimicrobiales bacterium</name>
    <dbReference type="NCBI Taxonomy" id="310071"/>
    <lineage>
        <taxon>Bacteria</taxon>
        <taxon>Bacillati</taxon>
        <taxon>Actinomycetota</taxon>
        <taxon>Acidimicrobiia</taxon>
        <taxon>Acidimicrobiales</taxon>
        <taxon>environmental samples</taxon>
    </lineage>
</organism>
<accession>A0A6J4JBX2</accession>
<gene>
    <name evidence="2" type="ORF">AVDCRST_MAG10-3527</name>
</gene>
<feature type="compositionally biased region" description="Low complexity" evidence="1">
    <location>
        <begin position="14"/>
        <end position="26"/>
    </location>
</feature>
<feature type="compositionally biased region" description="Low complexity" evidence="1">
    <location>
        <begin position="55"/>
        <end position="72"/>
    </location>
</feature>